<protein>
    <submittedName>
        <fullName evidence="1">Uncharacterized protein</fullName>
    </submittedName>
</protein>
<dbReference type="EMBL" id="GBXM01019990">
    <property type="protein sequence ID" value="JAH88587.1"/>
    <property type="molecule type" value="Transcribed_RNA"/>
</dbReference>
<dbReference type="AlphaFoldDB" id="A0A0E9WE07"/>
<proteinExistence type="predicted"/>
<reference evidence="1" key="1">
    <citation type="submission" date="2014-11" db="EMBL/GenBank/DDBJ databases">
        <authorList>
            <person name="Amaro Gonzalez C."/>
        </authorList>
    </citation>
    <scope>NUCLEOTIDE SEQUENCE</scope>
</reference>
<name>A0A0E9WE07_ANGAN</name>
<evidence type="ECO:0000313" key="1">
    <source>
        <dbReference type="EMBL" id="JAH88587.1"/>
    </source>
</evidence>
<sequence>MYIVTSAVFNLTVASVDSLVYDGMIGSWRWWWGGCHDLSYPSFE</sequence>
<reference evidence="1" key="2">
    <citation type="journal article" date="2015" name="Fish Shellfish Immunol.">
        <title>Early steps in the European eel (Anguilla anguilla)-Vibrio vulnificus interaction in the gills: Role of the RtxA13 toxin.</title>
        <authorList>
            <person name="Callol A."/>
            <person name="Pajuelo D."/>
            <person name="Ebbesson L."/>
            <person name="Teles M."/>
            <person name="MacKenzie S."/>
            <person name="Amaro C."/>
        </authorList>
    </citation>
    <scope>NUCLEOTIDE SEQUENCE</scope>
</reference>
<organism evidence="1">
    <name type="scientific">Anguilla anguilla</name>
    <name type="common">European freshwater eel</name>
    <name type="synonym">Muraena anguilla</name>
    <dbReference type="NCBI Taxonomy" id="7936"/>
    <lineage>
        <taxon>Eukaryota</taxon>
        <taxon>Metazoa</taxon>
        <taxon>Chordata</taxon>
        <taxon>Craniata</taxon>
        <taxon>Vertebrata</taxon>
        <taxon>Euteleostomi</taxon>
        <taxon>Actinopterygii</taxon>
        <taxon>Neopterygii</taxon>
        <taxon>Teleostei</taxon>
        <taxon>Anguilliformes</taxon>
        <taxon>Anguillidae</taxon>
        <taxon>Anguilla</taxon>
    </lineage>
</organism>
<accession>A0A0E9WE07</accession>